<keyword evidence="4 7" id="KW-0560">Oxidoreductase</keyword>
<evidence type="ECO:0000313" key="8">
    <source>
        <dbReference type="EMBL" id="KFA90020.1"/>
    </source>
</evidence>
<organism evidence="8 9">
    <name type="scientific">Archangium violaceum Cb vi76</name>
    <dbReference type="NCBI Taxonomy" id="1406225"/>
    <lineage>
        <taxon>Bacteria</taxon>
        <taxon>Pseudomonadati</taxon>
        <taxon>Myxococcota</taxon>
        <taxon>Myxococcia</taxon>
        <taxon>Myxococcales</taxon>
        <taxon>Cystobacterineae</taxon>
        <taxon>Archangiaceae</taxon>
        <taxon>Archangium</taxon>
    </lineage>
</organism>
<dbReference type="GO" id="GO:0020037">
    <property type="term" value="F:heme binding"/>
    <property type="evidence" value="ECO:0007669"/>
    <property type="project" value="InterPro"/>
</dbReference>
<dbReference type="EMBL" id="JPMI01000227">
    <property type="protein sequence ID" value="KFA90020.1"/>
    <property type="molecule type" value="Genomic_DNA"/>
</dbReference>
<dbReference type="InterPro" id="IPR002397">
    <property type="entry name" value="Cyt_P450_B"/>
</dbReference>
<comment type="caution">
    <text evidence="8">The sequence shown here is derived from an EMBL/GenBank/DDBJ whole genome shotgun (WGS) entry which is preliminary data.</text>
</comment>
<comment type="similarity">
    <text evidence="1 7">Belongs to the cytochrome P450 family.</text>
</comment>
<dbReference type="Pfam" id="PF00067">
    <property type="entry name" value="p450"/>
    <property type="match status" value="1"/>
</dbReference>
<gene>
    <name evidence="8" type="ORF">Q664_31030</name>
</gene>
<evidence type="ECO:0000256" key="2">
    <source>
        <dbReference type="ARBA" id="ARBA00022617"/>
    </source>
</evidence>
<accession>A0A084SNI5</accession>
<dbReference type="InterPro" id="IPR017972">
    <property type="entry name" value="Cyt_P450_CS"/>
</dbReference>
<dbReference type="InterPro" id="IPR001128">
    <property type="entry name" value="Cyt_P450"/>
</dbReference>
<dbReference type="InterPro" id="IPR036396">
    <property type="entry name" value="Cyt_P450_sf"/>
</dbReference>
<evidence type="ECO:0000256" key="3">
    <source>
        <dbReference type="ARBA" id="ARBA00022723"/>
    </source>
</evidence>
<dbReference type="GO" id="GO:0016705">
    <property type="term" value="F:oxidoreductase activity, acting on paired donors, with incorporation or reduction of molecular oxygen"/>
    <property type="evidence" value="ECO:0007669"/>
    <property type="project" value="InterPro"/>
</dbReference>
<dbReference type="PROSITE" id="PS00086">
    <property type="entry name" value="CYTOCHROME_P450"/>
    <property type="match status" value="1"/>
</dbReference>
<evidence type="ECO:0000256" key="6">
    <source>
        <dbReference type="ARBA" id="ARBA00023033"/>
    </source>
</evidence>
<dbReference type="AlphaFoldDB" id="A0A084SNI5"/>
<evidence type="ECO:0000256" key="4">
    <source>
        <dbReference type="ARBA" id="ARBA00023002"/>
    </source>
</evidence>
<proteinExistence type="inferred from homology"/>
<sequence length="397" mass="44510">MKGRPNLALPEVRQNPYPLYSELRRNAPVCEVEYGGWAVSRYDDVQYVLKNPRLFSSEGLRFAAEPPWFGRSNPWCDSLVLKDPPMHGRLRTLVGRAFGPGLLTRLEPGIQATCEELTTRVLERRVVDFVDAFATPLPATVIGNLMGLEPSLYSRFRKWATDIASLSASRPEDTELLASVRGSVEEMERYFHEVLERRRREPGDDMVSDLLRARVDGESLTSTELMGFLFFLLLAGLETTINLLSSSAWMLARKPELLARLRADRSLIPRFIEEVLRYEPPIQASLRLCTEDAVVGGVSLPRGSLVYVLLGSALRDETQFAEADRFDLDRKGTENLAFGHGIHFCLGAQLARLEARLALEVLLARVGGLSLRSEQLEWVPSVTVRGLRALPIEVHPA</sequence>
<dbReference type="PANTHER" id="PTHR46696">
    <property type="entry name" value="P450, PUTATIVE (EUROFUNG)-RELATED"/>
    <property type="match status" value="1"/>
</dbReference>
<dbReference type="PRINTS" id="PR00359">
    <property type="entry name" value="BP450"/>
</dbReference>
<evidence type="ECO:0000256" key="7">
    <source>
        <dbReference type="RuleBase" id="RU000461"/>
    </source>
</evidence>
<keyword evidence="2 7" id="KW-0349">Heme</keyword>
<evidence type="ECO:0000256" key="1">
    <source>
        <dbReference type="ARBA" id="ARBA00010617"/>
    </source>
</evidence>
<keyword evidence="3 7" id="KW-0479">Metal-binding</keyword>
<name>A0A084SNI5_9BACT</name>
<reference evidence="8 9" key="1">
    <citation type="submission" date="2014-07" db="EMBL/GenBank/DDBJ databases">
        <title>Draft Genome Sequence of Gephyronic Acid Producer, Cystobacter violaceus Strain Cb vi76.</title>
        <authorList>
            <person name="Stevens D.C."/>
            <person name="Young J."/>
            <person name="Carmichael R."/>
            <person name="Tan J."/>
            <person name="Taylor R.E."/>
        </authorList>
    </citation>
    <scope>NUCLEOTIDE SEQUENCE [LARGE SCALE GENOMIC DNA]</scope>
    <source>
        <strain evidence="8 9">Cb vi76</strain>
    </source>
</reference>
<evidence type="ECO:0000313" key="9">
    <source>
        <dbReference type="Proteomes" id="UP000028547"/>
    </source>
</evidence>
<evidence type="ECO:0000256" key="5">
    <source>
        <dbReference type="ARBA" id="ARBA00023004"/>
    </source>
</evidence>
<dbReference type="GO" id="GO:0004497">
    <property type="term" value="F:monooxygenase activity"/>
    <property type="evidence" value="ECO:0007669"/>
    <property type="project" value="UniProtKB-KW"/>
</dbReference>
<dbReference type="GO" id="GO:0005506">
    <property type="term" value="F:iron ion binding"/>
    <property type="evidence" value="ECO:0007669"/>
    <property type="project" value="InterPro"/>
</dbReference>
<keyword evidence="6 7" id="KW-0503">Monooxygenase</keyword>
<dbReference type="FunFam" id="1.10.630.10:FF:000018">
    <property type="entry name" value="Cytochrome P450 monooxygenase"/>
    <property type="match status" value="1"/>
</dbReference>
<dbReference type="PANTHER" id="PTHR46696:SF3">
    <property type="entry name" value="PULCHERRIMINIC ACID SYNTHASE"/>
    <property type="match status" value="1"/>
</dbReference>
<keyword evidence="5 7" id="KW-0408">Iron</keyword>
<dbReference type="Gene3D" id="1.10.630.10">
    <property type="entry name" value="Cytochrome P450"/>
    <property type="match status" value="1"/>
</dbReference>
<dbReference type="PRINTS" id="PR00385">
    <property type="entry name" value="P450"/>
</dbReference>
<dbReference type="SUPFAM" id="SSF48264">
    <property type="entry name" value="Cytochrome P450"/>
    <property type="match status" value="1"/>
</dbReference>
<dbReference type="Proteomes" id="UP000028547">
    <property type="component" value="Unassembled WGS sequence"/>
</dbReference>
<protein>
    <submittedName>
        <fullName evidence="8">Cytochrome P450</fullName>
    </submittedName>
</protein>